<dbReference type="GO" id="GO:0035438">
    <property type="term" value="F:cyclic-di-GMP binding"/>
    <property type="evidence" value="ECO:0007669"/>
    <property type="project" value="InterPro"/>
</dbReference>
<dbReference type="SMART" id="SM00283">
    <property type="entry name" value="MA"/>
    <property type="match status" value="1"/>
</dbReference>
<dbReference type="InterPro" id="IPR024478">
    <property type="entry name" value="HlyB_4HB_MCP"/>
</dbReference>
<dbReference type="Pfam" id="PF00015">
    <property type="entry name" value="MCPsignal"/>
    <property type="match status" value="1"/>
</dbReference>
<dbReference type="PROSITE" id="PS50111">
    <property type="entry name" value="CHEMOTAXIS_TRANSDUC_2"/>
    <property type="match status" value="1"/>
</dbReference>
<feature type="domain" description="Methyl-accepting transducer" evidence="4">
    <location>
        <begin position="306"/>
        <end position="528"/>
    </location>
</feature>
<keyword evidence="1 3" id="KW-0807">Transducer</keyword>
<comment type="similarity">
    <text evidence="2">Belongs to the methyl-accepting chemotaxis (MCP) protein family.</text>
</comment>
<dbReference type="PANTHER" id="PTHR32089:SF112">
    <property type="entry name" value="LYSOZYME-LIKE PROTEIN-RELATED"/>
    <property type="match status" value="1"/>
</dbReference>
<protein>
    <submittedName>
        <fullName evidence="6">HAMP domain-containing protein</fullName>
    </submittedName>
</protein>
<dbReference type="SMART" id="SM00304">
    <property type="entry name" value="HAMP"/>
    <property type="match status" value="3"/>
</dbReference>
<dbReference type="CDD" id="cd19411">
    <property type="entry name" value="MCP2201-like_sensor"/>
    <property type="match status" value="1"/>
</dbReference>
<feature type="domain" description="HAMP" evidence="5">
    <location>
        <begin position="213"/>
        <end position="266"/>
    </location>
</feature>
<dbReference type="InterPro" id="IPR003660">
    <property type="entry name" value="HAMP_dom"/>
</dbReference>
<reference evidence="6 7" key="1">
    <citation type="submission" date="2019-09" db="EMBL/GenBank/DDBJ databases">
        <title>Genome sequence of Rhodovastum atsumiense, a diverse member of the Acetobacteraceae family of non-sulfur purple photosynthetic bacteria.</title>
        <authorList>
            <person name="Meyer T."/>
            <person name="Kyndt J."/>
        </authorList>
    </citation>
    <scope>NUCLEOTIDE SEQUENCE [LARGE SCALE GENOMIC DNA]</scope>
    <source>
        <strain evidence="6 7">DSM 21279</strain>
    </source>
</reference>
<dbReference type="EMBL" id="VWPK01000057">
    <property type="protein sequence ID" value="KAA5609184.1"/>
    <property type="molecule type" value="Genomic_DNA"/>
</dbReference>
<dbReference type="RefSeq" id="WP_150044167.1">
    <property type="nucleotide sequence ID" value="NZ_OW485601.1"/>
</dbReference>
<sequence>MSFFSRLRIRSKVILAFAVVLLGTVALGLFARERLQVVDGAAAELRNNQLPSTRLLGELALAVQRFRQIEGALLLAPKGEAREAEIALLKSSQARIDELMARYEPMVDPGEERRLADAAKAALATYDVEHRKLLEFDRRDDEAAASAFYRGEQRAGMRTMQGVLQQLIDYNVRQANAVAERGSRLGSSAQTWILLTLAAMLSLCAAAGWSLIAGISTPITSLTASMRRLAAHDFKAEIPGAGRGDEIGEMSAALRVFRDAMEEADRLAAGQAADRAAKQRRQDAMDRHTQDFGVSISGVMEGLAASAESMRKAAQSMSTAATTVHDEASGTADGTESTAHQLTSVAAAIEQLTSSVAEISRQVSTASGVAREAVHRADTSQTTMKDLAEATVRIGNVVALIQDIAGQTNLLALNATIEAARAGEAGKGFAVVANEVKKLAGQTAKATSEIGDQIQAVRTAADGSVGAMAEVAQIVRQMNEISGAIAAAVEEQSATTRTIAGNLQTVSAAGRQASAAMQRVVSVADQAGSSSRQVLAAAGSIGEEAGRLRTEVDQFLAAVRDESGDRRRYERIPGNGAMARVTAAGHAAAPFTIQDISRGGVAVNCTWTLPPGAEATVELPGLGRPVGCRVVRSGSGGLALVFRQDPATLELVDRALAGFTPARRAA</sequence>
<dbReference type="PANTHER" id="PTHR32089">
    <property type="entry name" value="METHYL-ACCEPTING CHEMOTAXIS PROTEIN MCPB"/>
    <property type="match status" value="1"/>
</dbReference>
<evidence type="ECO:0000256" key="1">
    <source>
        <dbReference type="ARBA" id="ARBA00023224"/>
    </source>
</evidence>
<dbReference type="InterPro" id="IPR009875">
    <property type="entry name" value="PilZ_domain"/>
</dbReference>
<dbReference type="Pfam" id="PF07238">
    <property type="entry name" value="PilZ"/>
    <property type="match status" value="1"/>
</dbReference>
<accession>A0A5M6ILQ4</accession>
<dbReference type="OrthoDB" id="2489132at2"/>
<dbReference type="GO" id="GO:0016020">
    <property type="term" value="C:membrane"/>
    <property type="evidence" value="ECO:0007669"/>
    <property type="project" value="InterPro"/>
</dbReference>
<keyword evidence="7" id="KW-1185">Reference proteome</keyword>
<gene>
    <name evidence="6" type="ORF">F1189_25470</name>
</gene>
<dbReference type="Proteomes" id="UP000325255">
    <property type="component" value="Unassembled WGS sequence"/>
</dbReference>
<organism evidence="6 7">
    <name type="scientific">Rhodovastum atsumiense</name>
    <dbReference type="NCBI Taxonomy" id="504468"/>
    <lineage>
        <taxon>Bacteria</taxon>
        <taxon>Pseudomonadati</taxon>
        <taxon>Pseudomonadota</taxon>
        <taxon>Alphaproteobacteria</taxon>
        <taxon>Acetobacterales</taxon>
        <taxon>Acetobacteraceae</taxon>
        <taxon>Rhodovastum</taxon>
    </lineage>
</organism>
<dbReference type="InterPro" id="IPR047347">
    <property type="entry name" value="YvaQ-like_sensor"/>
</dbReference>
<evidence type="ECO:0000259" key="5">
    <source>
        <dbReference type="PROSITE" id="PS50885"/>
    </source>
</evidence>
<name>A0A5M6ILQ4_9PROT</name>
<dbReference type="SUPFAM" id="SSF141371">
    <property type="entry name" value="PilZ domain-like"/>
    <property type="match status" value="1"/>
</dbReference>
<dbReference type="SUPFAM" id="SSF58104">
    <property type="entry name" value="Methyl-accepting chemotaxis protein (MCP) signaling domain"/>
    <property type="match status" value="1"/>
</dbReference>
<dbReference type="Pfam" id="PF12729">
    <property type="entry name" value="4HB_MCP_1"/>
    <property type="match status" value="1"/>
</dbReference>
<evidence type="ECO:0000259" key="4">
    <source>
        <dbReference type="PROSITE" id="PS50111"/>
    </source>
</evidence>
<evidence type="ECO:0000313" key="6">
    <source>
        <dbReference type="EMBL" id="KAA5609184.1"/>
    </source>
</evidence>
<dbReference type="InterPro" id="IPR004089">
    <property type="entry name" value="MCPsignal_dom"/>
</dbReference>
<dbReference type="Gene3D" id="2.40.10.220">
    <property type="entry name" value="predicted glycosyltransferase like domains"/>
    <property type="match status" value="1"/>
</dbReference>
<evidence type="ECO:0000256" key="3">
    <source>
        <dbReference type="PROSITE-ProRule" id="PRU00284"/>
    </source>
</evidence>
<dbReference type="CDD" id="cd06225">
    <property type="entry name" value="HAMP"/>
    <property type="match status" value="1"/>
</dbReference>
<comment type="caution">
    <text evidence="6">The sequence shown here is derived from an EMBL/GenBank/DDBJ whole genome shotgun (WGS) entry which is preliminary data.</text>
</comment>
<dbReference type="Pfam" id="PF00672">
    <property type="entry name" value="HAMP"/>
    <property type="match status" value="1"/>
</dbReference>
<evidence type="ECO:0000256" key="2">
    <source>
        <dbReference type="ARBA" id="ARBA00029447"/>
    </source>
</evidence>
<dbReference type="AlphaFoldDB" id="A0A5M6ILQ4"/>
<dbReference type="PROSITE" id="PS50885">
    <property type="entry name" value="HAMP"/>
    <property type="match status" value="1"/>
</dbReference>
<proteinExistence type="inferred from homology"/>
<dbReference type="Gene3D" id="6.10.340.10">
    <property type="match status" value="1"/>
</dbReference>
<dbReference type="Gene3D" id="1.10.287.950">
    <property type="entry name" value="Methyl-accepting chemotaxis protein"/>
    <property type="match status" value="1"/>
</dbReference>
<evidence type="ECO:0000313" key="7">
    <source>
        <dbReference type="Proteomes" id="UP000325255"/>
    </source>
</evidence>
<dbReference type="GO" id="GO:0007165">
    <property type="term" value="P:signal transduction"/>
    <property type="evidence" value="ECO:0007669"/>
    <property type="project" value="UniProtKB-KW"/>
</dbReference>